<keyword evidence="3" id="KW-1185">Reference proteome</keyword>
<feature type="non-terminal residue" evidence="2">
    <location>
        <position position="394"/>
    </location>
</feature>
<evidence type="ECO:0000313" key="2">
    <source>
        <dbReference type="EMBL" id="CAL1534165.1"/>
    </source>
</evidence>
<accession>A0AAV2HJF6</accession>
<protein>
    <submittedName>
        <fullName evidence="2">Uncharacterized protein</fullName>
    </submittedName>
</protein>
<dbReference type="EMBL" id="CAXITT010000163">
    <property type="protein sequence ID" value="CAL1534165.1"/>
    <property type="molecule type" value="Genomic_DNA"/>
</dbReference>
<feature type="chain" id="PRO_5043685215" evidence="1">
    <location>
        <begin position="26"/>
        <end position="394"/>
    </location>
</feature>
<dbReference type="Proteomes" id="UP001497497">
    <property type="component" value="Unassembled WGS sequence"/>
</dbReference>
<reference evidence="2 3" key="1">
    <citation type="submission" date="2024-04" db="EMBL/GenBank/DDBJ databases">
        <authorList>
            <consortium name="Genoscope - CEA"/>
            <person name="William W."/>
        </authorList>
    </citation>
    <scope>NUCLEOTIDE SEQUENCE [LARGE SCALE GENOMIC DNA]</scope>
</reference>
<dbReference type="PANTHER" id="PTHR26391">
    <property type="entry name" value="INACTIVE TYROSINE-PROTEIN KINASE 7"/>
    <property type="match status" value="1"/>
</dbReference>
<dbReference type="AlphaFoldDB" id="A0AAV2HJF6"/>
<name>A0AAV2HJF6_LYMST</name>
<feature type="signal peptide" evidence="1">
    <location>
        <begin position="1"/>
        <end position="25"/>
    </location>
</feature>
<evidence type="ECO:0000256" key="1">
    <source>
        <dbReference type="SAM" id="SignalP"/>
    </source>
</evidence>
<organism evidence="2 3">
    <name type="scientific">Lymnaea stagnalis</name>
    <name type="common">Great pond snail</name>
    <name type="synonym">Helix stagnalis</name>
    <dbReference type="NCBI Taxonomy" id="6523"/>
    <lineage>
        <taxon>Eukaryota</taxon>
        <taxon>Metazoa</taxon>
        <taxon>Spiralia</taxon>
        <taxon>Lophotrochozoa</taxon>
        <taxon>Mollusca</taxon>
        <taxon>Gastropoda</taxon>
        <taxon>Heterobranchia</taxon>
        <taxon>Euthyneura</taxon>
        <taxon>Panpulmonata</taxon>
        <taxon>Hygrophila</taxon>
        <taxon>Lymnaeoidea</taxon>
        <taxon>Lymnaeidae</taxon>
        <taxon>Lymnaea</taxon>
    </lineage>
</organism>
<evidence type="ECO:0000313" key="3">
    <source>
        <dbReference type="Proteomes" id="UP001497497"/>
    </source>
</evidence>
<dbReference type="PANTHER" id="PTHR26391:SF18">
    <property type="entry name" value="PROTEIN KINASE RECEPTOR TIE-1, PUTATIVE-RELATED"/>
    <property type="match status" value="1"/>
</dbReference>
<proteinExistence type="predicted"/>
<comment type="caution">
    <text evidence="2">The sequence shown here is derived from an EMBL/GenBank/DDBJ whole genome shotgun (WGS) entry which is preliminary data.</text>
</comment>
<dbReference type="Gene3D" id="2.60.120.260">
    <property type="entry name" value="Galactose-binding domain-like"/>
    <property type="match status" value="1"/>
</dbReference>
<gene>
    <name evidence="2" type="ORF">GSLYS_00008125001</name>
</gene>
<sequence>MSGISVMFQSLQLMTACLLIINCSACSTGWFGSQCQYKCHCQDMKCSETGECVDTSCERGWFDYLCQYQNFMEIPNTFVTGVPSDIPLNWLTDGSDSTCNNNPGLQSVTVKFELQLVFTWLHLTVKEGEKADNVALLFEKSGRPGEFIGCDHIDVVPITKSGRRFELSCYLNEPVSKVILSGSQLKNLCALQINGGRNIALKQDVSIEENSQTISQGSSSLAVDGNSSPKYDTCAKPVISLTLTFNKDFMITRILLYAREDFKDLHVKFDLSAYNARNDLQVRVQDYTTDKKKINEVLNGHWKSPWRYVIVNSTLIEDVMPLCEVEAFGDCPLKTAGLYCETCEGRCTLGECYRDGTCKLGCLGPTIPPLCIQKCTQGTWGKDCIHSCSNQCSH</sequence>
<keyword evidence="1" id="KW-0732">Signal</keyword>